<organism evidence="2 3">
    <name type="scientific">Methanospirillum hungatei</name>
    <dbReference type="NCBI Taxonomy" id="2203"/>
    <lineage>
        <taxon>Archaea</taxon>
        <taxon>Methanobacteriati</taxon>
        <taxon>Methanobacteriota</taxon>
        <taxon>Stenosarchaea group</taxon>
        <taxon>Methanomicrobia</taxon>
        <taxon>Methanomicrobiales</taxon>
        <taxon>Methanospirillaceae</taxon>
        <taxon>Methanospirillum</taxon>
    </lineage>
</organism>
<protein>
    <submittedName>
        <fullName evidence="2">Ribbon-helix-helix domain-containing protein</fullName>
    </submittedName>
</protein>
<dbReference type="Pfam" id="PF01402">
    <property type="entry name" value="RHH_1"/>
    <property type="match status" value="1"/>
</dbReference>
<sequence>MRGRFNITLSEAINDQLDRHAKDHDMTRSSVIEVALKDYLGGLKNTQIIHNDDLRSEVDNLTHRMQVIEEKFASMTPTKIITEAHEAPIEPEPIISFDQDHIPNSDPPLNHNEWYRQKDVAEMLPDSMNINTRKSKVSKAVASGELKTNGKKGNECLIKGTSVIDWLKYLLNYQNDPSKTTHTNHHTCE</sequence>
<name>A0A8F5ZFI7_METHU</name>
<feature type="domain" description="Ribbon-helix-helix protein CopG" evidence="1">
    <location>
        <begin position="4"/>
        <end position="40"/>
    </location>
</feature>
<reference evidence="2 3" key="1">
    <citation type="submission" date="2021-06" db="EMBL/GenBank/DDBJ databases">
        <title>Complete genome sequence of the secondary alcohol utilizing methanogen Methanospirillum hungatei strain GP1.</title>
        <authorList>
            <person name="Day L.A."/>
            <person name="Costa K.C."/>
        </authorList>
    </citation>
    <scope>NUCLEOTIDE SEQUENCE [LARGE SCALE GENOMIC DNA]</scope>
    <source>
        <strain evidence="2 3">GP1</strain>
    </source>
</reference>
<dbReference type="EMBL" id="CP077107">
    <property type="protein sequence ID" value="QXO95560.1"/>
    <property type="molecule type" value="Genomic_DNA"/>
</dbReference>
<dbReference type="CDD" id="cd21631">
    <property type="entry name" value="RHH_CopG_NikR-like"/>
    <property type="match status" value="1"/>
</dbReference>
<evidence type="ECO:0000313" key="2">
    <source>
        <dbReference type="EMBL" id="QXO95560.1"/>
    </source>
</evidence>
<evidence type="ECO:0000259" key="1">
    <source>
        <dbReference type="Pfam" id="PF01402"/>
    </source>
</evidence>
<dbReference type="GO" id="GO:0006355">
    <property type="term" value="P:regulation of DNA-templated transcription"/>
    <property type="evidence" value="ECO:0007669"/>
    <property type="project" value="InterPro"/>
</dbReference>
<dbReference type="InterPro" id="IPR002145">
    <property type="entry name" value="CopG"/>
</dbReference>
<evidence type="ECO:0000313" key="3">
    <source>
        <dbReference type="Proteomes" id="UP000694228"/>
    </source>
</evidence>
<accession>A0A8F5ZFI7</accession>
<dbReference type="AlphaFoldDB" id="A0A8F5ZFI7"/>
<proteinExistence type="predicted"/>
<gene>
    <name evidence="2" type="ORF">KSK55_03940</name>
</gene>
<dbReference type="Proteomes" id="UP000694228">
    <property type="component" value="Chromosome"/>
</dbReference>